<accession>A0A6J8C8H6</accession>
<dbReference type="InterPro" id="IPR036116">
    <property type="entry name" value="FN3_sf"/>
</dbReference>
<evidence type="ECO:0000259" key="1">
    <source>
        <dbReference type="PROSITE" id="PS50853"/>
    </source>
</evidence>
<sequence length="156" mass="17549">MAPNTDNKRHDKLLMAPDTDNKRYDKLLMAPHTDNKRYDKLIMAPDTDNKRSTDSNQFTATSYIVRNQTSIAIGWDAPDFDIPVKFNIYYGITPSTNYNKSATAPSKIFKAHGLKSGTEYKFQLSASSADGKSQLGDPLFISTLINCQYKVTSYSF</sequence>
<dbReference type="PROSITE" id="PS50853">
    <property type="entry name" value="FN3"/>
    <property type="match status" value="1"/>
</dbReference>
<evidence type="ECO:0000313" key="2">
    <source>
        <dbReference type="EMBL" id="CAC5392715.1"/>
    </source>
</evidence>
<dbReference type="EC" id="2.7.11.1" evidence="2"/>
<reference evidence="2 3" key="1">
    <citation type="submission" date="2020-06" db="EMBL/GenBank/DDBJ databases">
        <authorList>
            <person name="Li R."/>
            <person name="Bekaert M."/>
        </authorList>
    </citation>
    <scope>NUCLEOTIDE SEQUENCE [LARGE SCALE GENOMIC DNA]</scope>
    <source>
        <strain evidence="3">wild</strain>
    </source>
</reference>
<gene>
    <name evidence="2" type="ORF">MCOR_27635</name>
</gene>
<dbReference type="CDD" id="cd00063">
    <property type="entry name" value="FN3"/>
    <property type="match status" value="1"/>
</dbReference>
<feature type="domain" description="Fibronectin type-III" evidence="1">
    <location>
        <begin position="57"/>
        <end position="146"/>
    </location>
</feature>
<evidence type="ECO:0000313" key="3">
    <source>
        <dbReference type="Proteomes" id="UP000507470"/>
    </source>
</evidence>
<dbReference type="EMBL" id="CACVKT020005043">
    <property type="protein sequence ID" value="CAC5392715.1"/>
    <property type="molecule type" value="Genomic_DNA"/>
</dbReference>
<protein>
    <submittedName>
        <fullName evidence="2">TTN</fullName>
        <ecNumber evidence="2">2.7.11.1</ecNumber>
    </submittedName>
</protein>
<keyword evidence="3" id="KW-1185">Reference proteome</keyword>
<name>A0A6J8C8H6_MYTCO</name>
<dbReference type="GO" id="GO:0004674">
    <property type="term" value="F:protein serine/threonine kinase activity"/>
    <property type="evidence" value="ECO:0007669"/>
    <property type="project" value="UniProtKB-EC"/>
</dbReference>
<dbReference type="SMART" id="SM00060">
    <property type="entry name" value="FN3"/>
    <property type="match status" value="1"/>
</dbReference>
<dbReference type="Proteomes" id="UP000507470">
    <property type="component" value="Unassembled WGS sequence"/>
</dbReference>
<organism evidence="2 3">
    <name type="scientific">Mytilus coruscus</name>
    <name type="common">Sea mussel</name>
    <dbReference type="NCBI Taxonomy" id="42192"/>
    <lineage>
        <taxon>Eukaryota</taxon>
        <taxon>Metazoa</taxon>
        <taxon>Spiralia</taxon>
        <taxon>Lophotrochozoa</taxon>
        <taxon>Mollusca</taxon>
        <taxon>Bivalvia</taxon>
        <taxon>Autobranchia</taxon>
        <taxon>Pteriomorphia</taxon>
        <taxon>Mytilida</taxon>
        <taxon>Mytiloidea</taxon>
        <taxon>Mytilidae</taxon>
        <taxon>Mytilinae</taxon>
        <taxon>Mytilus</taxon>
    </lineage>
</organism>
<keyword evidence="2" id="KW-0808">Transferase</keyword>
<dbReference type="InterPro" id="IPR013783">
    <property type="entry name" value="Ig-like_fold"/>
</dbReference>
<dbReference type="InterPro" id="IPR003961">
    <property type="entry name" value="FN3_dom"/>
</dbReference>
<dbReference type="OrthoDB" id="10577024at2759"/>
<proteinExistence type="predicted"/>
<dbReference type="AlphaFoldDB" id="A0A6J8C8H6"/>
<dbReference type="Gene3D" id="2.60.40.10">
    <property type="entry name" value="Immunoglobulins"/>
    <property type="match status" value="1"/>
</dbReference>
<dbReference type="SUPFAM" id="SSF49265">
    <property type="entry name" value="Fibronectin type III"/>
    <property type="match status" value="1"/>
</dbReference>
<dbReference type="Pfam" id="PF00041">
    <property type="entry name" value="fn3"/>
    <property type="match status" value="1"/>
</dbReference>